<dbReference type="EMBL" id="BAABCP010000001">
    <property type="protein sequence ID" value="GAA3929414.1"/>
    <property type="molecule type" value="Genomic_DNA"/>
</dbReference>
<accession>A0ABP7MSQ0</accession>
<reference evidence="2" key="1">
    <citation type="journal article" date="2019" name="Int. J. Syst. Evol. Microbiol.">
        <title>The Global Catalogue of Microorganisms (GCM) 10K type strain sequencing project: providing services to taxonomists for standard genome sequencing and annotation.</title>
        <authorList>
            <consortium name="The Broad Institute Genomics Platform"/>
            <consortium name="The Broad Institute Genome Sequencing Center for Infectious Disease"/>
            <person name="Wu L."/>
            <person name="Ma J."/>
        </authorList>
    </citation>
    <scope>NUCLEOTIDE SEQUENCE [LARGE SCALE GENOMIC DNA]</scope>
    <source>
        <strain evidence="2">JCM 17024</strain>
    </source>
</reference>
<dbReference type="RefSeq" id="WP_344817941.1">
    <property type="nucleotide sequence ID" value="NZ_BAABCP010000001.1"/>
</dbReference>
<protein>
    <recommendedName>
        <fullName evidence="3">Cytotoxic translational repressor of toxin-antitoxin stability system</fullName>
    </recommendedName>
</protein>
<keyword evidence="2" id="KW-1185">Reference proteome</keyword>
<evidence type="ECO:0000313" key="2">
    <source>
        <dbReference type="Proteomes" id="UP001501591"/>
    </source>
</evidence>
<evidence type="ECO:0008006" key="3">
    <source>
        <dbReference type="Google" id="ProtNLM"/>
    </source>
</evidence>
<proteinExistence type="predicted"/>
<evidence type="ECO:0000313" key="1">
    <source>
        <dbReference type="EMBL" id="GAA3929414.1"/>
    </source>
</evidence>
<sequence length="153" mass="17576">MSEKHPVATREDHDDFCLHEEWALVRGAHGQPVRHHRTYELPLWDGRILRTRISRPIDRTGYAASMWSHILREQLEVSADAFWFCVRKHIRPERGEPKPTPPRKSVPLHLVRELSRLGIPETEILELDAAEAAQRHAQLLAGQQTPPGHSLSS</sequence>
<organism evidence="1 2">
    <name type="scientific">Microbacterium soli</name>
    <dbReference type="NCBI Taxonomy" id="446075"/>
    <lineage>
        <taxon>Bacteria</taxon>
        <taxon>Bacillati</taxon>
        <taxon>Actinomycetota</taxon>
        <taxon>Actinomycetes</taxon>
        <taxon>Micrococcales</taxon>
        <taxon>Microbacteriaceae</taxon>
        <taxon>Microbacterium</taxon>
    </lineage>
</organism>
<comment type="caution">
    <text evidence="1">The sequence shown here is derived from an EMBL/GenBank/DDBJ whole genome shotgun (WGS) entry which is preliminary data.</text>
</comment>
<name>A0ABP7MSQ0_9MICO</name>
<gene>
    <name evidence="1" type="ORF">GCM10022383_05230</name>
</gene>
<dbReference type="Proteomes" id="UP001501591">
    <property type="component" value="Unassembled WGS sequence"/>
</dbReference>